<name>A0A1C3N840_9ACTN</name>
<keyword evidence="8" id="KW-1185">Reference proteome</keyword>
<dbReference type="InterPro" id="IPR050763">
    <property type="entry name" value="ABC_transporter_ATP-binding"/>
</dbReference>
<dbReference type="GO" id="GO:0005524">
    <property type="term" value="F:ATP binding"/>
    <property type="evidence" value="ECO:0007669"/>
    <property type="project" value="UniProtKB-KW"/>
</dbReference>
<evidence type="ECO:0000256" key="1">
    <source>
        <dbReference type="ARBA" id="ARBA00004202"/>
    </source>
</evidence>
<protein>
    <submittedName>
        <fullName evidence="7">ABC-2 type transport system ATP-binding protein</fullName>
    </submittedName>
</protein>
<keyword evidence="4 7" id="KW-0067">ATP-binding</keyword>
<dbReference type="Gene3D" id="3.40.50.300">
    <property type="entry name" value="P-loop containing nucleotide triphosphate hydrolases"/>
    <property type="match status" value="1"/>
</dbReference>
<keyword evidence="2" id="KW-0813">Transport</keyword>
<dbReference type="STRING" id="307121.GA0070620_4250"/>
<comment type="subcellular location">
    <subcellularLocation>
        <location evidence="1">Cell membrane</location>
        <topology evidence="1">Peripheral membrane protein</topology>
    </subcellularLocation>
</comment>
<dbReference type="EMBL" id="LT598496">
    <property type="protein sequence ID" value="SBV28696.1"/>
    <property type="molecule type" value="Genomic_DNA"/>
</dbReference>
<dbReference type="AlphaFoldDB" id="A0A1C3N840"/>
<dbReference type="PANTHER" id="PTHR42711:SF17">
    <property type="entry name" value="ABC TRANSPORTER ATP-BINDING PROTEIN"/>
    <property type="match status" value="1"/>
</dbReference>
<dbReference type="CDD" id="cd03230">
    <property type="entry name" value="ABC_DR_subfamily_A"/>
    <property type="match status" value="1"/>
</dbReference>
<dbReference type="PROSITE" id="PS50893">
    <property type="entry name" value="ABC_TRANSPORTER_2"/>
    <property type="match status" value="1"/>
</dbReference>
<evidence type="ECO:0000313" key="7">
    <source>
        <dbReference type="EMBL" id="SBV28696.1"/>
    </source>
</evidence>
<dbReference type="GO" id="GO:0046677">
    <property type="term" value="P:response to antibiotic"/>
    <property type="evidence" value="ECO:0007669"/>
    <property type="project" value="UniProtKB-KW"/>
</dbReference>
<accession>A0A1C3N840</accession>
<keyword evidence="3" id="KW-0547">Nucleotide-binding</keyword>
<evidence type="ECO:0000256" key="4">
    <source>
        <dbReference type="ARBA" id="ARBA00022840"/>
    </source>
</evidence>
<organism evidence="7 8">
    <name type="scientific">Micromonospora krabiensis</name>
    <dbReference type="NCBI Taxonomy" id="307121"/>
    <lineage>
        <taxon>Bacteria</taxon>
        <taxon>Bacillati</taxon>
        <taxon>Actinomycetota</taxon>
        <taxon>Actinomycetes</taxon>
        <taxon>Micromonosporales</taxon>
        <taxon>Micromonosporaceae</taxon>
        <taxon>Micromonospora</taxon>
    </lineage>
</organism>
<dbReference type="GO" id="GO:0005886">
    <property type="term" value="C:plasma membrane"/>
    <property type="evidence" value="ECO:0007669"/>
    <property type="project" value="UniProtKB-SubCell"/>
</dbReference>
<sequence length="299" mass="31075">MTDVDDIVVRLSGLTRRFGAVRAVDGLDLTIARGATLALLGPNGAGKTTTISMMLGLAPPDTGTVSLFGRPPARAVRAGLVGAMLQDSGVVPPATVRDVVELARALYPRPLPTDRILALAGLTDRAGRRLDRLSGGEAQRARFAFALAGAPELLVLDEPTAALDVAARQAFWTAIRRYVTEGRTVVFSTHQLHEADEFADRVVVLAAGRVVADGTPAQIRALAGGRTVSFDLAGADGEGLDLLPGVRAVEVRGDRVLLTTDDADATVLALAAGRGFRNLAISAGLDTAFLALTSAGTEH</sequence>
<gene>
    <name evidence="7" type="ORF">GA0070620_4250</name>
</gene>
<dbReference type="InterPro" id="IPR003439">
    <property type="entry name" value="ABC_transporter-like_ATP-bd"/>
</dbReference>
<reference evidence="8" key="1">
    <citation type="submission" date="2016-06" db="EMBL/GenBank/DDBJ databases">
        <authorList>
            <person name="Varghese N."/>
        </authorList>
    </citation>
    <scope>NUCLEOTIDE SEQUENCE [LARGE SCALE GENOMIC DNA]</scope>
    <source>
        <strain evidence="8">DSM 45344</strain>
    </source>
</reference>
<evidence type="ECO:0000256" key="3">
    <source>
        <dbReference type="ARBA" id="ARBA00022741"/>
    </source>
</evidence>
<dbReference type="Proteomes" id="UP000199393">
    <property type="component" value="Chromosome I"/>
</dbReference>
<dbReference type="PANTHER" id="PTHR42711">
    <property type="entry name" value="ABC TRANSPORTER ATP-BINDING PROTEIN"/>
    <property type="match status" value="1"/>
</dbReference>
<dbReference type="InterPro" id="IPR003593">
    <property type="entry name" value="AAA+_ATPase"/>
</dbReference>
<evidence type="ECO:0000259" key="6">
    <source>
        <dbReference type="PROSITE" id="PS50893"/>
    </source>
</evidence>
<evidence type="ECO:0000256" key="2">
    <source>
        <dbReference type="ARBA" id="ARBA00022448"/>
    </source>
</evidence>
<feature type="domain" description="ABC transporter" evidence="6">
    <location>
        <begin position="9"/>
        <end position="232"/>
    </location>
</feature>
<proteinExistence type="predicted"/>
<dbReference type="SUPFAM" id="SSF52540">
    <property type="entry name" value="P-loop containing nucleoside triphosphate hydrolases"/>
    <property type="match status" value="1"/>
</dbReference>
<evidence type="ECO:0000256" key="5">
    <source>
        <dbReference type="ARBA" id="ARBA00023251"/>
    </source>
</evidence>
<dbReference type="SMART" id="SM00382">
    <property type="entry name" value="AAA"/>
    <property type="match status" value="1"/>
</dbReference>
<dbReference type="GO" id="GO:0016887">
    <property type="term" value="F:ATP hydrolysis activity"/>
    <property type="evidence" value="ECO:0007669"/>
    <property type="project" value="InterPro"/>
</dbReference>
<keyword evidence="5" id="KW-0046">Antibiotic resistance</keyword>
<dbReference type="Pfam" id="PF00005">
    <property type="entry name" value="ABC_tran"/>
    <property type="match status" value="1"/>
</dbReference>
<dbReference type="InterPro" id="IPR027417">
    <property type="entry name" value="P-loop_NTPase"/>
</dbReference>
<evidence type="ECO:0000313" key="8">
    <source>
        <dbReference type="Proteomes" id="UP000199393"/>
    </source>
</evidence>